<sequence>MLMRRFGRPGLLGTVARTAVIAGTATATRNALDRRQQRNAEQEAEAEAYEQQAAAPAAAASAGIGDQLTRLATLHESGALTDEEFAAAKLRLLG</sequence>
<dbReference type="Proteomes" id="UP000199034">
    <property type="component" value="Unassembled WGS sequence"/>
</dbReference>
<dbReference type="EMBL" id="FMZM01000009">
    <property type="protein sequence ID" value="SDD59774.1"/>
    <property type="molecule type" value="Genomic_DNA"/>
</dbReference>
<name>A0A1G6W1X0_9ACTN</name>
<evidence type="ECO:0000313" key="2">
    <source>
        <dbReference type="EMBL" id="SDD59774.1"/>
    </source>
</evidence>
<protein>
    <submittedName>
        <fullName evidence="2">Short C-terminal domain-containing protein</fullName>
    </submittedName>
</protein>
<dbReference type="InterPro" id="IPR018649">
    <property type="entry name" value="SHOCT"/>
</dbReference>
<dbReference type="OrthoDB" id="5996503at2"/>
<organism evidence="2 3">
    <name type="scientific">Nocardioides lianchengensis</name>
    <dbReference type="NCBI Taxonomy" id="1045774"/>
    <lineage>
        <taxon>Bacteria</taxon>
        <taxon>Bacillati</taxon>
        <taxon>Actinomycetota</taxon>
        <taxon>Actinomycetes</taxon>
        <taxon>Propionibacteriales</taxon>
        <taxon>Nocardioidaceae</taxon>
        <taxon>Nocardioides</taxon>
    </lineage>
</organism>
<dbReference type="STRING" id="1045774.SAMN05421872_109136"/>
<feature type="region of interest" description="Disordered" evidence="1">
    <location>
        <begin position="30"/>
        <end position="55"/>
    </location>
</feature>
<gene>
    <name evidence="2" type="ORF">SAMN05421872_109136</name>
</gene>
<evidence type="ECO:0000256" key="1">
    <source>
        <dbReference type="SAM" id="MobiDB-lite"/>
    </source>
</evidence>
<dbReference type="AlphaFoldDB" id="A0A1G6W1X0"/>
<feature type="compositionally biased region" description="Basic and acidic residues" evidence="1">
    <location>
        <begin position="31"/>
        <end position="41"/>
    </location>
</feature>
<dbReference type="Pfam" id="PF09851">
    <property type="entry name" value="SHOCT"/>
    <property type="match status" value="1"/>
</dbReference>
<keyword evidence="3" id="KW-1185">Reference proteome</keyword>
<dbReference type="RefSeq" id="WP_090858817.1">
    <property type="nucleotide sequence ID" value="NZ_FMZM01000009.1"/>
</dbReference>
<proteinExistence type="predicted"/>
<reference evidence="2 3" key="1">
    <citation type="submission" date="2016-10" db="EMBL/GenBank/DDBJ databases">
        <authorList>
            <person name="de Groot N.N."/>
        </authorList>
    </citation>
    <scope>NUCLEOTIDE SEQUENCE [LARGE SCALE GENOMIC DNA]</scope>
    <source>
        <strain evidence="2 3">CGMCC 4.6858</strain>
    </source>
</reference>
<accession>A0A1G6W1X0</accession>
<evidence type="ECO:0000313" key="3">
    <source>
        <dbReference type="Proteomes" id="UP000199034"/>
    </source>
</evidence>